<comment type="caution">
    <text evidence="2">The sequence shown here is derived from an EMBL/GenBank/DDBJ whole genome shotgun (WGS) entry which is preliminary data.</text>
</comment>
<sequence>MAETASPTDISANYAQRISDDLSANRGEQVRIRAELARLQDELISLEASEGVLVQIREVLDSSASAVTSSSETASVPSARRRKARKAVGGTMVSSPESPNTNSTRTEPGRPTWRELVTEFLSGQREPKSSAEVTAALTEAYPQRQVQVAVVRNTLEHGVAHGLTERHRQGRSVFYSAVSAASASSPQEAEEPAQ</sequence>
<proteinExistence type="predicted"/>
<evidence type="ECO:0008006" key="4">
    <source>
        <dbReference type="Google" id="ProtNLM"/>
    </source>
</evidence>
<dbReference type="EMBL" id="JAGINS010000002">
    <property type="protein sequence ID" value="MBP2363509.1"/>
    <property type="molecule type" value="Genomic_DNA"/>
</dbReference>
<feature type="compositionally biased region" description="Polar residues" evidence="1">
    <location>
        <begin position="1"/>
        <end position="16"/>
    </location>
</feature>
<dbReference type="RefSeq" id="WP_056792585.1">
    <property type="nucleotide sequence ID" value="NZ_BMWJ01000021.1"/>
</dbReference>
<keyword evidence="3" id="KW-1185">Reference proteome</keyword>
<feature type="region of interest" description="Disordered" evidence="1">
    <location>
        <begin position="64"/>
        <end position="112"/>
    </location>
</feature>
<gene>
    <name evidence="2" type="ORF">JOF59_006001</name>
</gene>
<evidence type="ECO:0000313" key="3">
    <source>
        <dbReference type="Proteomes" id="UP001519311"/>
    </source>
</evidence>
<accession>A0ABS4VHW1</accession>
<feature type="compositionally biased region" description="Polar residues" evidence="1">
    <location>
        <begin position="92"/>
        <end position="106"/>
    </location>
</feature>
<name>A0ABS4VHW1_9ACTN</name>
<dbReference type="Proteomes" id="UP001519311">
    <property type="component" value="Unassembled WGS sequence"/>
</dbReference>
<reference evidence="2 3" key="1">
    <citation type="submission" date="2021-03" db="EMBL/GenBank/DDBJ databases">
        <title>Sequencing the genomes of 1000 actinobacteria strains.</title>
        <authorList>
            <person name="Klenk H.-P."/>
        </authorList>
    </citation>
    <scope>NUCLEOTIDE SEQUENCE [LARGE SCALE GENOMIC DNA]</scope>
    <source>
        <strain evidence="2 3">DSM 40843</strain>
    </source>
</reference>
<feature type="compositionally biased region" description="Low complexity" evidence="1">
    <location>
        <begin position="64"/>
        <end position="78"/>
    </location>
</feature>
<feature type="region of interest" description="Disordered" evidence="1">
    <location>
        <begin position="1"/>
        <end position="27"/>
    </location>
</feature>
<organism evidence="2 3">
    <name type="scientific">Streptomyces clavifer</name>
    <dbReference type="NCBI Taxonomy" id="68188"/>
    <lineage>
        <taxon>Bacteria</taxon>
        <taxon>Bacillati</taxon>
        <taxon>Actinomycetota</taxon>
        <taxon>Actinomycetes</taxon>
        <taxon>Kitasatosporales</taxon>
        <taxon>Streptomycetaceae</taxon>
        <taxon>Streptomyces</taxon>
    </lineage>
</organism>
<evidence type="ECO:0000256" key="1">
    <source>
        <dbReference type="SAM" id="MobiDB-lite"/>
    </source>
</evidence>
<evidence type="ECO:0000313" key="2">
    <source>
        <dbReference type="EMBL" id="MBP2363509.1"/>
    </source>
</evidence>
<protein>
    <recommendedName>
        <fullName evidence="4">Regulatory protein</fullName>
    </recommendedName>
</protein>